<reference evidence="1" key="1">
    <citation type="submission" date="2020-02" db="EMBL/GenBank/DDBJ databases">
        <authorList>
            <person name="Meier V. D."/>
        </authorList>
    </citation>
    <scope>NUCLEOTIDE SEQUENCE</scope>
    <source>
        <strain evidence="1">AVDCRST_MAG33</strain>
    </source>
</reference>
<sequence length="67" mass="7796">VVLLVLGPAAPGPTGRDDRKAGRVDRLVLRWSLWEGRRRTRRGRSRWMLVNQRMVPRRARPGRRVGL</sequence>
<gene>
    <name evidence="1" type="ORF">AVDCRST_MAG33-71</name>
</gene>
<dbReference type="EMBL" id="CADCWK010000006">
    <property type="protein sequence ID" value="CAA9541630.1"/>
    <property type="molecule type" value="Genomic_DNA"/>
</dbReference>
<evidence type="ECO:0000313" key="1">
    <source>
        <dbReference type="EMBL" id="CAA9541630.1"/>
    </source>
</evidence>
<name>A0A6J4U655_9BACT</name>
<dbReference type="AlphaFoldDB" id="A0A6J4U655"/>
<accession>A0A6J4U655</accession>
<proteinExistence type="predicted"/>
<protein>
    <submittedName>
        <fullName evidence="1">Uncharacterized protein</fullName>
    </submittedName>
</protein>
<feature type="non-terminal residue" evidence="1">
    <location>
        <position position="67"/>
    </location>
</feature>
<feature type="non-terminal residue" evidence="1">
    <location>
        <position position="1"/>
    </location>
</feature>
<organism evidence="1">
    <name type="scientific">uncultured Thermomicrobiales bacterium</name>
    <dbReference type="NCBI Taxonomy" id="1645740"/>
    <lineage>
        <taxon>Bacteria</taxon>
        <taxon>Pseudomonadati</taxon>
        <taxon>Thermomicrobiota</taxon>
        <taxon>Thermomicrobia</taxon>
        <taxon>Thermomicrobiales</taxon>
        <taxon>environmental samples</taxon>
    </lineage>
</organism>